<organism evidence="4 5">
    <name type="scientific">Polypedilum vanderplanki</name>
    <name type="common">Sleeping chironomid midge</name>
    <dbReference type="NCBI Taxonomy" id="319348"/>
    <lineage>
        <taxon>Eukaryota</taxon>
        <taxon>Metazoa</taxon>
        <taxon>Ecdysozoa</taxon>
        <taxon>Arthropoda</taxon>
        <taxon>Hexapoda</taxon>
        <taxon>Insecta</taxon>
        <taxon>Pterygota</taxon>
        <taxon>Neoptera</taxon>
        <taxon>Endopterygota</taxon>
        <taxon>Diptera</taxon>
        <taxon>Nematocera</taxon>
        <taxon>Chironomoidea</taxon>
        <taxon>Chironomidae</taxon>
        <taxon>Chironominae</taxon>
        <taxon>Polypedilum</taxon>
        <taxon>Polypedilum</taxon>
    </lineage>
</organism>
<keyword evidence="3" id="KW-0732">Signal</keyword>
<dbReference type="EMBL" id="JADBJN010000001">
    <property type="protein sequence ID" value="KAG5684999.1"/>
    <property type="molecule type" value="Genomic_DNA"/>
</dbReference>
<dbReference type="Pfam" id="PF11018">
    <property type="entry name" value="Cuticle_3"/>
    <property type="match status" value="1"/>
</dbReference>
<dbReference type="PANTHER" id="PTHR39068">
    <property type="entry name" value="LARVAL/PUPAL CUTICLE PROTEIN H1C-LIKE PROTEIN-RELATED"/>
    <property type="match status" value="1"/>
</dbReference>
<evidence type="ECO:0000313" key="4">
    <source>
        <dbReference type="EMBL" id="KAG5684999.1"/>
    </source>
</evidence>
<sequence>MFRLILLVAFAAVCNAGIANYNGAAVIAPTITSESQNVHRSYGNLQQISTQYKSIDTPYSSVSKSDVRVSNPGIPVAHAQPVAYHAPAAYHAAPVYQQAYHAPATAYHHAPAAAVVASAPATTLLGVKYSPSTSVSHMTYSAPIISYAW</sequence>
<evidence type="ECO:0000313" key="5">
    <source>
        <dbReference type="Proteomes" id="UP001107558"/>
    </source>
</evidence>
<comment type="caution">
    <text evidence="4">The sequence shown here is derived from an EMBL/GenBank/DDBJ whole genome shotgun (WGS) entry which is preliminary data.</text>
</comment>
<name>A0A9J6CSX3_POLVA</name>
<dbReference type="Proteomes" id="UP001107558">
    <property type="component" value="Chromosome 1"/>
</dbReference>
<evidence type="ECO:0000256" key="2">
    <source>
        <dbReference type="ARBA" id="ARBA00022737"/>
    </source>
</evidence>
<dbReference type="OrthoDB" id="6630852at2759"/>
<dbReference type="GO" id="GO:0042302">
    <property type="term" value="F:structural constituent of cuticle"/>
    <property type="evidence" value="ECO:0007669"/>
    <property type="project" value="UniProtKB-KW"/>
</dbReference>
<evidence type="ECO:0000256" key="1">
    <source>
        <dbReference type="ARBA" id="ARBA00022460"/>
    </source>
</evidence>
<feature type="chain" id="PRO_5039952827" evidence="3">
    <location>
        <begin position="17"/>
        <end position="149"/>
    </location>
</feature>
<protein>
    <submittedName>
        <fullName evidence="4">Uncharacterized protein</fullName>
    </submittedName>
</protein>
<keyword evidence="1" id="KW-0193">Cuticle</keyword>
<keyword evidence="5" id="KW-1185">Reference proteome</keyword>
<evidence type="ECO:0000256" key="3">
    <source>
        <dbReference type="SAM" id="SignalP"/>
    </source>
</evidence>
<reference evidence="4" key="1">
    <citation type="submission" date="2021-03" db="EMBL/GenBank/DDBJ databases">
        <title>Chromosome level genome of the anhydrobiotic midge Polypedilum vanderplanki.</title>
        <authorList>
            <person name="Yoshida Y."/>
            <person name="Kikawada T."/>
            <person name="Gusev O."/>
        </authorList>
    </citation>
    <scope>NUCLEOTIDE SEQUENCE</scope>
    <source>
        <strain evidence="4">NIAS01</strain>
        <tissue evidence="4">Whole body or cell culture</tissue>
    </source>
</reference>
<accession>A0A9J6CSX3</accession>
<feature type="signal peptide" evidence="3">
    <location>
        <begin position="1"/>
        <end position="16"/>
    </location>
</feature>
<dbReference type="InterPro" id="IPR022727">
    <property type="entry name" value="Cuticle_C1"/>
</dbReference>
<gene>
    <name evidence="4" type="ORF">PVAND_014202</name>
</gene>
<dbReference type="AlphaFoldDB" id="A0A9J6CSX3"/>
<keyword evidence="2" id="KW-0677">Repeat</keyword>
<proteinExistence type="predicted"/>